<sequence>MINGPKVNIPNDQWSSSQLFKRSMAPKSTFQMINGPQVNNPNDQWPPSEQSK</sequence>
<evidence type="ECO:0000256" key="1">
    <source>
        <dbReference type="SAM" id="MobiDB-lite"/>
    </source>
</evidence>
<dbReference type="Proteomes" id="UP000828390">
    <property type="component" value="Unassembled WGS sequence"/>
</dbReference>
<accession>A0A9D3YWW4</accession>
<dbReference type="AlphaFoldDB" id="A0A9D3YWW4"/>
<reference evidence="2" key="1">
    <citation type="journal article" date="2019" name="bioRxiv">
        <title>The Genome of the Zebra Mussel, Dreissena polymorpha: A Resource for Invasive Species Research.</title>
        <authorList>
            <person name="McCartney M.A."/>
            <person name="Auch B."/>
            <person name="Kono T."/>
            <person name="Mallez S."/>
            <person name="Zhang Y."/>
            <person name="Obille A."/>
            <person name="Becker A."/>
            <person name="Abrahante J.E."/>
            <person name="Garbe J."/>
            <person name="Badalamenti J.P."/>
            <person name="Herman A."/>
            <person name="Mangelson H."/>
            <person name="Liachko I."/>
            <person name="Sullivan S."/>
            <person name="Sone E.D."/>
            <person name="Koren S."/>
            <person name="Silverstein K.A.T."/>
            <person name="Beckman K.B."/>
            <person name="Gohl D.M."/>
        </authorList>
    </citation>
    <scope>NUCLEOTIDE SEQUENCE</scope>
    <source>
        <strain evidence="2">Duluth1</strain>
        <tissue evidence="2">Whole animal</tissue>
    </source>
</reference>
<gene>
    <name evidence="2" type="ORF">DPMN_065984</name>
</gene>
<protein>
    <submittedName>
        <fullName evidence="2">Uncharacterized protein</fullName>
    </submittedName>
</protein>
<feature type="region of interest" description="Disordered" evidence="1">
    <location>
        <begin position="31"/>
        <end position="52"/>
    </location>
</feature>
<evidence type="ECO:0000313" key="3">
    <source>
        <dbReference type="Proteomes" id="UP000828390"/>
    </source>
</evidence>
<organism evidence="2 3">
    <name type="scientific">Dreissena polymorpha</name>
    <name type="common">Zebra mussel</name>
    <name type="synonym">Mytilus polymorpha</name>
    <dbReference type="NCBI Taxonomy" id="45954"/>
    <lineage>
        <taxon>Eukaryota</taxon>
        <taxon>Metazoa</taxon>
        <taxon>Spiralia</taxon>
        <taxon>Lophotrochozoa</taxon>
        <taxon>Mollusca</taxon>
        <taxon>Bivalvia</taxon>
        <taxon>Autobranchia</taxon>
        <taxon>Heteroconchia</taxon>
        <taxon>Euheterodonta</taxon>
        <taxon>Imparidentia</taxon>
        <taxon>Neoheterodontei</taxon>
        <taxon>Myida</taxon>
        <taxon>Dreissenoidea</taxon>
        <taxon>Dreissenidae</taxon>
        <taxon>Dreissena</taxon>
    </lineage>
</organism>
<comment type="caution">
    <text evidence="2">The sequence shown here is derived from an EMBL/GenBank/DDBJ whole genome shotgun (WGS) entry which is preliminary data.</text>
</comment>
<name>A0A9D3YWW4_DREPO</name>
<evidence type="ECO:0000313" key="2">
    <source>
        <dbReference type="EMBL" id="KAH3706596.1"/>
    </source>
</evidence>
<keyword evidence="3" id="KW-1185">Reference proteome</keyword>
<proteinExistence type="predicted"/>
<reference evidence="2" key="2">
    <citation type="submission" date="2020-11" db="EMBL/GenBank/DDBJ databases">
        <authorList>
            <person name="McCartney M.A."/>
            <person name="Auch B."/>
            <person name="Kono T."/>
            <person name="Mallez S."/>
            <person name="Becker A."/>
            <person name="Gohl D.M."/>
            <person name="Silverstein K.A.T."/>
            <person name="Koren S."/>
            <person name="Bechman K.B."/>
            <person name="Herman A."/>
            <person name="Abrahante J.E."/>
            <person name="Garbe J."/>
        </authorList>
    </citation>
    <scope>NUCLEOTIDE SEQUENCE</scope>
    <source>
        <strain evidence="2">Duluth1</strain>
        <tissue evidence="2">Whole animal</tissue>
    </source>
</reference>
<dbReference type="EMBL" id="JAIWYP010000014">
    <property type="protein sequence ID" value="KAH3706596.1"/>
    <property type="molecule type" value="Genomic_DNA"/>
</dbReference>